<dbReference type="AlphaFoldDB" id="A0A1I4DAN7"/>
<feature type="coiled-coil region" evidence="1">
    <location>
        <begin position="18"/>
        <end position="45"/>
    </location>
</feature>
<dbReference type="Proteomes" id="UP000199533">
    <property type="component" value="Unassembled WGS sequence"/>
</dbReference>
<keyword evidence="1" id="KW-0175">Coiled coil</keyword>
<gene>
    <name evidence="3" type="ORF">SAMN05216302_101957</name>
</gene>
<dbReference type="SMART" id="SM01321">
    <property type="entry name" value="Y1_Tnp"/>
    <property type="match status" value="1"/>
</dbReference>
<dbReference type="GO" id="GO:0004803">
    <property type="term" value="F:transposase activity"/>
    <property type="evidence" value="ECO:0007669"/>
    <property type="project" value="InterPro"/>
</dbReference>
<dbReference type="GO" id="GO:0006313">
    <property type="term" value="P:DNA transposition"/>
    <property type="evidence" value="ECO:0007669"/>
    <property type="project" value="InterPro"/>
</dbReference>
<organism evidence="3 4">
    <name type="scientific">Nitrosomonas aestuarii</name>
    <dbReference type="NCBI Taxonomy" id="52441"/>
    <lineage>
        <taxon>Bacteria</taxon>
        <taxon>Pseudomonadati</taxon>
        <taxon>Pseudomonadota</taxon>
        <taxon>Betaproteobacteria</taxon>
        <taxon>Nitrosomonadales</taxon>
        <taxon>Nitrosomonadaceae</taxon>
        <taxon>Nitrosomonas</taxon>
    </lineage>
</organism>
<dbReference type="OrthoDB" id="9794403at2"/>
<name>A0A1I4DAN7_9PROT</name>
<proteinExistence type="predicted"/>
<evidence type="ECO:0000259" key="2">
    <source>
        <dbReference type="SMART" id="SM01321"/>
    </source>
</evidence>
<dbReference type="STRING" id="52441.SAMN05216302_101957"/>
<evidence type="ECO:0000313" key="4">
    <source>
        <dbReference type="Proteomes" id="UP000199533"/>
    </source>
</evidence>
<evidence type="ECO:0000313" key="3">
    <source>
        <dbReference type="EMBL" id="SFK89186.1"/>
    </source>
</evidence>
<sequence length="181" mass="21811">MPDYRRNWVPGGTYFFTVALLERKRDLLVVEIDRLREAVRRVKRRYPFEIVAWVVLPDHLHCIWTLPPGDADYATRWRLIKLLFVKSLPKGERLSTVRKRRHERGIWHRRYWEHTIRDERDLANHVDYVHWNPVKHGHVAKVAEWPFSTFHRYVENGIYARDWGGNSRISTDEACGESELR</sequence>
<keyword evidence="4" id="KW-1185">Reference proteome</keyword>
<protein>
    <submittedName>
        <fullName evidence="3">Putative transposase</fullName>
    </submittedName>
</protein>
<dbReference type="InterPro" id="IPR052715">
    <property type="entry name" value="RAYT_transposase"/>
</dbReference>
<dbReference type="InterPro" id="IPR036515">
    <property type="entry name" value="Transposase_17_sf"/>
</dbReference>
<feature type="domain" description="Transposase IS200-like" evidence="2">
    <location>
        <begin position="9"/>
        <end position="132"/>
    </location>
</feature>
<reference evidence="4" key="1">
    <citation type="submission" date="2016-10" db="EMBL/GenBank/DDBJ databases">
        <authorList>
            <person name="Varghese N."/>
            <person name="Submissions S."/>
        </authorList>
    </citation>
    <scope>NUCLEOTIDE SEQUENCE [LARGE SCALE GENOMIC DNA]</scope>
    <source>
        <strain evidence="4">Nm69</strain>
    </source>
</reference>
<dbReference type="GO" id="GO:0043565">
    <property type="term" value="F:sequence-specific DNA binding"/>
    <property type="evidence" value="ECO:0007669"/>
    <property type="project" value="TreeGrafter"/>
</dbReference>
<dbReference type="NCBIfam" id="NF047646">
    <property type="entry name" value="REP_Tyr_transpos"/>
    <property type="match status" value="1"/>
</dbReference>
<dbReference type="PANTHER" id="PTHR36966:SF1">
    <property type="entry name" value="REP-ASSOCIATED TYROSINE TRANSPOSASE"/>
    <property type="match status" value="1"/>
</dbReference>
<dbReference type="SUPFAM" id="SSF143422">
    <property type="entry name" value="Transposase IS200-like"/>
    <property type="match status" value="1"/>
</dbReference>
<evidence type="ECO:0000256" key="1">
    <source>
        <dbReference type="SAM" id="Coils"/>
    </source>
</evidence>
<dbReference type="RefSeq" id="WP_090700558.1">
    <property type="nucleotide sequence ID" value="NZ_FOSP01000019.1"/>
</dbReference>
<dbReference type="InterPro" id="IPR002686">
    <property type="entry name" value="Transposase_17"/>
</dbReference>
<dbReference type="Pfam" id="PF01797">
    <property type="entry name" value="Y1_Tnp"/>
    <property type="match status" value="1"/>
</dbReference>
<dbReference type="Gene3D" id="3.30.70.1290">
    <property type="entry name" value="Transposase IS200-like"/>
    <property type="match status" value="1"/>
</dbReference>
<dbReference type="PANTHER" id="PTHR36966">
    <property type="entry name" value="REP-ASSOCIATED TYROSINE TRANSPOSASE"/>
    <property type="match status" value="1"/>
</dbReference>
<accession>A0A1I4DAN7</accession>
<dbReference type="EMBL" id="FOSP01000019">
    <property type="protein sequence ID" value="SFK89186.1"/>
    <property type="molecule type" value="Genomic_DNA"/>
</dbReference>